<dbReference type="AlphaFoldDB" id="A0A0D0BUZ8"/>
<dbReference type="Proteomes" id="UP000054538">
    <property type="component" value="Unassembled WGS sequence"/>
</dbReference>
<proteinExistence type="predicted"/>
<evidence type="ECO:0000313" key="2">
    <source>
        <dbReference type="EMBL" id="KIK75252.1"/>
    </source>
</evidence>
<dbReference type="HOGENOM" id="CLU_1156716_0_0_1"/>
<feature type="region of interest" description="Disordered" evidence="1">
    <location>
        <begin position="112"/>
        <end position="136"/>
    </location>
</feature>
<accession>A0A0D0BUZ8</accession>
<evidence type="ECO:0000313" key="3">
    <source>
        <dbReference type="Proteomes" id="UP000054538"/>
    </source>
</evidence>
<gene>
    <name evidence="2" type="ORF">PAXRUDRAFT_19156</name>
</gene>
<dbReference type="InParanoid" id="A0A0D0BUZ8"/>
<reference evidence="3" key="2">
    <citation type="submission" date="2015-01" db="EMBL/GenBank/DDBJ databases">
        <title>Evolutionary Origins and Diversification of the Mycorrhizal Mutualists.</title>
        <authorList>
            <consortium name="DOE Joint Genome Institute"/>
            <consortium name="Mycorrhizal Genomics Consortium"/>
            <person name="Kohler A."/>
            <person name="Kuo A."/>
            <person name="Nagy L.G."/>
            <person name="Floudas D."/>
            <person name="Copeland A."/>
            <person name="Barry K.W."/>
            <person name="Cichocki N."/>
            <person name="Veneault-Fourrey C."/>
            <person name="LaButti K."/>
            <person name="Lindquist E.A."/>
            <person name="Lipzen A."/>
            <person name="Lundell T."/>
            <person name="Morin E."/>
            <person name="Murat C."/>
            <person name="Riley R."/>
            <person name="Ohm R."/>
            <person name="Sun H."/>
            <person name="Tunlid A."/>
            <person name="Henrissat B."/>
            <person name="Grigoriev I.V."/>
            <person name="Hibbett D.S."/>
            <person name="Martin F."/>
        </authorList>
    </citation>
    <scope>NUCLEOTIDE SEQUENCE [LARGE SCALE GENOMIC DNA]</scope>
    <source>
        <strain evidence="3">Ve08.2h10</strain>
    </source>
</reference>
<dbReference type="EMBL" id="KN828242">
    <property type="protein sequence ID" value="KIK75252.1"/>
    <property type="molecule type" value="Genomic_DNA"/>
</dbReference>
<organism evidence="2 3">
    <name type="scientific">Paxillus rubicundulus Ve08.2h10</name>
    <dbReference type="NCBI Taxonomy" id="930991"/>
    <lineage>
        <taxon>Eukaryota</taxon>
        <taxon>Fungi</taxon>
        <taxon>Dikarya</taxon>
        <taxon>Basidiomycota</taxon>
        <taxon>Agaricomycotina</taxon>
        <taxon>Agaricomycetes</taxon>
        <taxon>Agaricomycetidae</taxon>
        <taxon>Boletales</taxon>
        <taxon>Paxilineae</taxon>
        <taxon>Paxillaceae</taxon>
        <taxon>Paxillus</taxon>
    </lineage>
</organism>
<name>A0A0D0BUZ8_9AGAM</name>
<evidence type="ECO:0000256" key="1">
    <source>
        <dbReference type="SAM" id="MobiDB-lite"/>
    </source>
</evidence>
<dbReference type="OrthoDB" id="312015at2759"/>
<dbReference type="STRING" id="930991.A0A0D0BUZ8"/>
<sequence length="240" mass="26451">MTIRGANAEVVSGSEILRKGKGFLEVAQEHAESSRAELLDETTRLRRLTLMTTNRLQSMIHGIRTLASIKSEELASLDHDAPFPLTPINAADDKLLSLFASANDALATLSSHLSERSSIPRESTSEPTKASESAERERLQVIIDKLRTELGMSCLCPSPDLSLTLLHLLDEAKKLHERHAAETCVLLSQVATQCVPRIAVDVSVDLMTAPERDAERDRLNRIKKVMGEAWERGSDVVYVS</sequence>
<feature type="compositionally biased region" description="Polar residues" evidence="1">
    <location>
        <begin position="120"/>
        <end position="131"/>
    </location>
</feature>
<keyword evidence="3" id="KW-1185">Reference proteome</keyword>
<reference evidence="2 3" key="1">
    <citation type="submission" date="2014-04" db="EMBL/GenBank/DDBJ databases">
        <authorList>
            <consortium name="DOE Joint Genome Institute"/>
            <person name="Kuo A."/>
            <person name="Kohler A."/>
            <person name="Jargeat P."/>
            <person name="Nagy L.G."/>
            <person name="Floudas D."/>
            <person name="Copeland A."/>
            <person name="Barry K.W."/>
            <person name="Cichocki N."/>
            <person name="Veneault-Fourrey C."/>
            <person name="LaButti K."/>
            <person name="Lindquist E.A."/>
            <person name="Lipzen A."/>
            <person name="Lundell T."/>
            <person name="Morin E."/>
            <person name="Murat C."/>
            <person name="Sun H."/>
            <person name="Tunlid A."/>
            <person name="Henrissat B."/>
            <person name="Grigoriev I.V."/>
            <person name="Hibbett D.S."/>
            <person name="Martin F."/>
            <person name="Nordberg H.P."/>
            <person name="Cantor M.N."/>
            <person name="Hua S.X."/>
        </authorList>
    </citation>
    <scope>NUCLEOTIDE SEQUENCE [LARGE SCALE GENOMIC DNA]</scope>
    <source>
        <strain evidence="2 3">Ve08.2h10</strain>
    </source>
</reference>
<protein>
    <submittedName>
        <fullName evidence="2">Uncharacterized protein</fullName>
    </submittedName>
</protein>